<organism evidence="12 13">
    <name type="scientific">Granulicella cerasi</name>
    <dbReference type="NCBI Taxonomy" id="741063"/>
    <lineage>
        <taxon>Bacteria</taxon>
        <taxon>Pseudomonadati</taxon>
        <taxon>Acidobacteriota</taxon>
        <taxon>Terriglobia</taxon>
        <taxon>Terriglobales</taxon>
        <taxon>Acidobacteriaceae</taxon>
        <taxon>Granulicella</taxon>
    </lineage>
</organism>
<keyword evidence="4 9" id="KW-0808">Transferase</keyword>
<dbReference type="InterPro" id="IPR006130">
    <property type="entry name" value="Asp/Orn_carbamoylTrfase"/>
</dbReference>
<proteinExistence type="inferred from homology"/>
<evidence type="ECO:0000259" key="11">
    <source>
        <dbReference type="Pfam" id="PF02729"/>
    </source>
</evidence>
<reference evidence="13" key="1">
    <citation type="journal article" date="2019" name="Int. J. Syst. Evol. Microbiol.">
        <title>The Global Catalogue of Microorganisms (GCM) 10K type strain sequencing project: providing services to taxonomists for standard genome sequencing and annotation.</title>
        <authorList>
            <consortium name="The Broad Institute Genomics Platform"/>
            <consortium name="The Broad Institute Genome Sequencing Center for Infectious Disease"/>
            <person name="Wu L."/>
            <person name="Ma J."/>
        </authorList>
    </citation>
    <scope>NUCLEOTIDE SEQUENCE [LARGE SCALE GENOMIC DNA]</scope>
    <source>
        <strain evidence="13">CGMCC 1.16026</strain>
    </source>
</reference>
<comment type="caution">
    <text evidence="12">The sequence shown here is derived from an EMBL/GenBank/DDBJ whole genome shotgun (WGS) entry which is preliminary data.</text>
</comment>
<evidence type="ECO:0000256" key="7">
    <source>
        <dbReference type="ARBA" id="ARBA00048859"/>
    </source>
</evidence>
<evidence type="ECO:0000313" key="13">
    <source>
        <dbReference type="Proteomes" id="UP001596391"/>
    </source>
</evidence>
<name>A0ABW1Z731_9BACT</name>
<dbReference type="SUPFAM" id="SSF53671">
    <property type="entry name" value="Aspartate/ornithine carbamoyltransferase"/>
    <property type="match status" value="1"/>
</dbReference>
<dbReference type="GO" id="GO:0004070">
    <property type="term" value="F:aspartate carbamoyltransferase activity"/>
    <property type="evidence" value="ECO:0007669"/>
    <property type="project" value="UniProtKB-EC"/>
</dbReference>
<accession>A0ABW1Z731</accession>
<comment type="pathway">
    <text evidence="1">Pyrimidine metabolism; UMP biosynthesis via de novo pathway; (S)-dihydroorotate from bicarbonate: step 2/3.</text>
</comment>
<dbReference type="PANTHER" id="PTHR45753:SF6">
    <property type="entry name" value="ASPARTATE CARBAMOYLTRANSFERASE"/>
    <property type="match status" value="1"/>
</dbReference>
<comment type="function">
    <text evidence="6">Catalyzes the condensation of carbamoyl phosphate and aspartate to form carbamoyl aspartate and inorganic phosphate, the committed step in the de novo pyrimidine nucleotide biosynthesis pathway.</text>
</comment>
<evidence type="ECO:0000256" key="8">
    <source>
        <dbReference type="NCBIfam" id="TIGR00670"/>
    </source>
</evidence>
<sequence length="310" mass="34599">MAEKLQHVLSVKQLMDVVLLQDLFETAWEFERDEVERKQRMRLSGRIMASMFYEPSTRTRFSFEAAMQRLGGGVLTAENAVDNSSSAKGESISDTARIIGGYADVIVMRHFQKGAVREAASNSPVPVINAGDGAGEHPTQALLDTYTIRKELHRLHGLRVAVVGDLKNGRTVHSLLPLLSLFPGLHVTLIAPPSLRLPQEICAELQERGVVLHETEEFSVTTLGEADVVYMTRVQQERFASVEEYEAVKSVYVLTEEIADQLKEEAIILHALPRLEELPAGVDRNLRAAYFKQAKNGLYVRMALLAYLLE</sequence>
<dbReference type="Pfam" id="PF02729">
    <property type="entry name" value="OTCace_N"/>
    <property type="match status" value="1"/>
</dbReference>
<dbReference type="PROSITE" id="PS00097">
    <property type="entry name" value="CARBAMOYLTRANSFERASE"/>
    <property type="match status" value="1"/>
</dbReference>
<dbReference type="InterPro" id="IPR036901">
    <property type="entry name" value="Asp/Orn_carbamoylTrfase_sf"/>
</dbReference>
<feature type="domain" description="Aspartate/ornithine carbamoyltransferase Asp/Orn-binding" evidence="10">
    <location>
        <begin position="157"/>
        <end position="308"/>
    </location>
</feature>
<protein>
    <recommendedName>
        <fullName evidence="3 8">Aspartate carbamoyltransferase</fullName>
        <ecNumber evidence="3 8">2.1.3.2</ecNumber>
    </recommendedName>
</protein>
<comment type="similarity">
    <text evidence="2">Belongs to the aspartate/ornithine carbamoyltransferase superfamily. ATCase family.</text>
</comment>
<comment type="catalytic activity">
    <reaction evidence="7">
        <text>carbamoyl phosphate + L-aspartate = N-carbamoyl-L-aspartate + phosphate + H(+)</text>
        <dbReference type="Rhea" id="RHEA:20013"/>
        <dbReference type="ChEBI" id="CHEBI:15378"/>
        <dbReference type="ChEBI" id="CHEBI:29991"/>
        <dbReference type="ChEBI" id="CHEBI:32814"/>
        <dbReference type="ChEBI" id="CHEBI:43474"/>
        <dbReference type="ChEBI" id="CHEBI:58228"/>
        <dbReference type="EC" id="2.1.3.2"/>
    </reaction>
</comment>
<evidence type="ECO:0000256" key="4">
    <source>
        <dbReference type="ARBA" id="ARBA00022679"/>
    </source>
</evidence>
<gene>
    <name evidence="12" type="primary">pyrB</name>
    <name evidence="12" type="ORF">ACFQBQ_06560</name>
</gene>
<evidence type="ECO:0000256" key="9">
    <source>
        <dbReference type="RuleBase" id="RU003634"/>
    </source>
</evidence>
<dbReference type="PANTHER" id="PTHR45753">
    <property type="entry name" value="ORNITHINE CARBAMOYLTRANSFERASE, MITOCHONDRIAL"/>
    <property type="match status" value="1"/>
</dbReference>
<dbReference type="InterPro" id="IPR006131">
    <property type="entry name" value="Asp_carbamoyltransf_Asp/Orn-bd"/>
</dbReference>
<dbReference type="NCBIfam" id="TIGR00670">
    <property type="entry name" value="asp_carb_tr"/>
    <property type="match status" value="1"/>
</dbReference>
<dbReference type="PRINTS" id="PR00101">
    <property type="entry name" value="ATCASE"/>
</dbReference>
<dbReference type="NCBIfam" id="NF002032">
    <property type="entry name" value="PRK00856.1"/>
    <property type="match status" value="1"/>
</dbReference>
<keyword evidence="5" id="KW-0665">Pyrimidine biosynthesis</keyword>
<dbReference type="EC" id="2.1.3.2" evidence="3 8"/>
<dbReference type="Proteomes" id="UP001596391">
    <property type="component" value="Unassembled WGS sequence"/>
</dbReference>
<evidence type="ECO:0000256" key="6">
    <source>
        <dbReference type="ARBA" id="ARBA00043884"/>
    </source>
</evidence>
<evidence type="ECO:0000313" key="12">
    <source>
        <dbReference type="EMBL" id="MFC6645254.1"/>
    </source>
</evidence>
<feature type="domain" description="Aspartate/ornithine carbamoyltransferase carbamoyl-P binding" evidence="11">
    <location>
        <begin position="7"/>
        <end position="149"/>
    </location>
</feature>
<evidence type="ECO:0000256" key="3">
    <source>
        <dbReference type="ARBA" id="ARBA00013008"/>
    </source>
</evidence>
<dbReference type="Pfam" id="PF00185">
    <property type="entry name" value="OTCace"/>
    <property type="match status" value="1"/>
</dbReference>
<evidence type="ECO:0000259" key="10">
    <source>
        <dbReference type="Pfam" id="PF00185"/>
    </source>
</evidence>
<dbReference type="InterPro" id="IPR006132">
    <property type="entry name" value="Asp/Orn_carbamoyltranf_P-bd"/>
</dbReference>
<evidence type="ECO:0000256" key="1">
    <source>
        <dbReference type="ARBA" id="ARBA00004852"/>
    </source>
</evidence>
<evidence type="ECO:0000256" key="2">
    <source>
        <dbReference type="ARBA" id="ARBA00008896"/>
    </source>
</evidence>
<evidence type="ECO:0000256" key="5">
    <source>
        <dbReference type="ARBA" id="ARBA00022975"/>
    </source>
</evidence>
<dbReference type="RefSeq" id="WP_263371634.1">
    <property type="nucleotide sequence ID" value="NZ_JAGSYD010000003.1"/>
</dbReference>
<dbReference type="InterPro" id="IPR002082">
    <property type="entry name" value="Asp_carbamoyltransf"/>
</dbReference>
<keyword evidence="13" id="KW-1185">Reference proteome</keyword>
<dbReference type="Gene3D" id="3.40.50.1370">
    <property type="entry name" value="Aspartate/ornithine carbamoyltransferase"/>
    <property type="match status" value="2"/>
</dbReference>
<dbReference type="EMBL" id="JBHSWI010000001">
    <property type="protein sequence ID" value="MFC6645254.1"/>
    <property type="molecule type" value="Genomic_DNA"/>
</dbReference>
<dbReference type="PRINTS" id="PR00100">
    <property type="entry name" value="AOTCASE"/>
</dbReference>